<dbReference type="AlphaFoldDB" id="A0A8D5JNQ7"/>
<evidence type="ECO:0000259" key="1">
    <source>
        <dbReference type="PROSITE" id="PS50042"/>
    </source>
</evidence>
<gene>
    <name evidence="2" type="ORF">DGMP_11030</name>
</gene>
<protein>
    <recommendedName>
        <fullName evidence="1">Cyclic nucleotide-binding domain-containing protein</fullName>
    </recommendedName>
</protein>
<dbReference type="PROSITE" id="PS50042">
    <property type="entry name" value="CNMP_BINDING_3"/>
    <property type="match status" value="1"/>
</dbReference>
<name>A0A8D5JNQ7_9BACT</name>
<dbReference type="Proteomes" id="UP000826725">
    <property type="component" value="Chromosome"/>
</dbReference>
<dbReference type="Pfam" id="PF00027">
    <property type="entry name" value="cNMP_binding"/>
    <property type="match status" value="1"/>
</dbReference>
<dbReference type="EMBL" id="AP024086">
    <property type="protein sequence ID" value="BCL60410.1"/>
    <property type="molecule type" value="Genomic_DNA"/>
</dbReference>
<dbReference type="KEGG" id="dbk:DGMP_11030"/>
<sequence>MHKLDKELQNLFFRTFAPEKKEFLFSLLDEISLDEGDILFTTGQRGDAMFFIAEGRLAVQERTGFAERTQVVALLDQGAPVGEGALLPGHVHSATLLAVKKTRIFTLSRKRYLQLKEDDPGLAVALLESVFARTCLRLQKSSERLSRVL</sequence>
<keyword evidence="3" id="KW-1185">Reference proteome</keyword>
<dbReference type="InterPro" id="IPR000595">
    <property type="entry name" value="cNMP-bd_dom"/>
</dbReference>
<dbReference type="SMART" id="SM00100">
    <property type="entry name" value="cNMP"/>
    <property type="match status" value="1"/>
</dbReference>
<proteinExistence type="predicted"/>
<evidence type="ECO:0000313" key="2">
    <source>
        <dbReference type="EMBL" id="BCL60410.1"/>
    </source>
</evidence>
<accession>A0A8D5JNQ7</accession>
<dbReference type="CDD" id="cd00038">
    <property type="entry name" value="CAP_ED"/>
    <property type="match status" value="1"/>
</dbReference>
<reference evidence="2" key="1">
    <citation type="submission" date="2020-09" db="EMBL/GenBank/DDBJ databases">
        <title>Desulfogranum mesoprofundum gen. nov., sp. nov., a novel mesophilic, sulfate-reducing chemolithoautotroph isolated from a deep-sea hydrothermal vent chimney in the Suiyo Seamount.</title>
        <authorList>
            <person name="Hashimoto Y."/>
            <person name="Nakagawa S."/>
        </authorList>
    </citation>
    <scope>NUCLEOTIDE SEQUENCE</scope>
    <source>
        <strain evidence="2">KT2</strain>
    </source>
</reference>
<organism evidence="2 3">
    <name type="scientific">Desulfomarina profundi</name>
    <dbReference type="NCBI Taxonomy" id="2772557"/>
    <lineage>
        <taxon>Bacteria</taxon>
        <taxon>Pseudomonadati</taxon>
        <taxon>Thermodesulfobacteriota</taxon>
        <taxon>Desulfobulbia</taxon>
        <taxon>Desulfobulbales</taxon>
        <taxon>Desulfobulbaceae</taxon>
        <taxon>Desulfomarina</taxon>
    </lineage>
</organism>
<evidence type="ECO:0000313" key="3">
    <source>
        <dbReference type="Proteomes" id="UP000826725"/>
    </source>
</evidence>
<dbReference type="RefSeq" id="WP_228856537.1">
    <property type="nucleotide sequence ID" value="NZ_AP024086.1"/>
</dbReference>
<feature type="domain" description="Cyclic nucleotide-binding" evidence="1">
    <location>
        <begin position="12"/>
        <end position="115"/>
    </location>
</feature>